<protein>
    <recommendedName>
        <fullName evidence="5">G_PROTEIN_RECEP_F1_2 domain-containing protein</fullName>
    </recommendedName>
</protein>
<accession>A0A811LKR6</accession>
<keyword evidence="2" id="KW-0812">Transmembrane</keyword>
<feature type="transmembrane region" description="Helical" evidence="2">
    <location>
        <begin position="85"/>
        <end position="106"/>
    </location>
</feature>
<gene>
    <name evidence="3" type="ORF">BOKJ2_LOCUS14024</name>
</gene>
<sequence length="282" mass="33121">MKDVMNNFIAVCPYIELTICFPCIAINIYSAVRFANIHSFNNNFRIIMIVTNFIVAGISILHPIISLTPAYYISYQTGNFIETTAFYFIAYIHQTCTFIFDIKYFILGFERWFAFRSRATYEHSKDNTSVKVFICMIFSSLLKTANEHKFSGKTLTESYQIKETINILSVIQPIIKAYLTVVVACTICVSINMYGLMFGLWQKYSNYYQGLTNLEYIFINMYNFYSSSYAIWYLRPLRRVFLTDLRSLFRTSIDIDNRVNPSVEKYDDEAKIYFDQLQSQWS</sequence>
<organism evidence="3 4">
    <name type="scientific">Bursaphelenchus okinawaensis</name>
    <dbReference type="NCBI Taxonomy" id="465554"/>
    <lineage>
        <taxon>Eukaryota</taxon>
        <taxon>Metazoa</taxon>
        <taxon>Ecdysozoa</taxon>
        <taxon>Nematoda</taxon>
        <taxon>Chromadorea</taxon>
        <taxon>Rhabditida</taxon>
        <taxon>Tylenchina</taxon>
        <taxon>Tylenchomorpha</taxon>
        <taxon>Aphelenchoidea</taxon>
        <taxon>Aphelenchoididae</taxon>
        <taxon>Bursaphelenchus</taxon>
    </lineage>
</organism>
<evidence type="ECO:0000256" key="1">
    <source>
        <dbReference type="ARBA" id="ARBA00006803"/>
    </source>
</evidence>
<dbReference type="Proteomes" id="UP000614601">
    <property type="component" value="Unassembled WGS sequence"/>
</dbReference>
<feature type="transmembrane region" description="Helical" evidence="2">
    <location>
        <begin position="216"/>
        <end position="234"/>
    </location>
</feature>
<dbReference type="EMBL" id="CAJFDH010000006">
    <property type="protein sequence ID" value="CAD5230215.1"/>
    <property type="molecule type" value="Genomic_DNA"/>
</dbReference>
<feature type="transmembrane region" description="Helical" evidence="2">
    <location>
        <begin position="44"/>
        <end position="65"/>
    </location>
</feature>
<comment type="similarity">
    <text evidence="1">Belongs to the nematode receptor-like protein sre family.</text>
</comment>
<dbReference type="Proteomes" id="UP000783686">
    <property type="component" value="Unassembled WGS sequence"/>
</dbReference>
<keyword evidence="2" id="KW-1133">Transmembrane helix</keyword>
<dbReference type="GO" id="GO:0007606">
    <property type="term" value="P:sensory perception of chemical stimulus"/>
    <property type="evidence" value="ECO:0007669"/>
    <property type="project" value="InterPro"/>
</dbReference>
<dbReference type="InterPro" id="IPR004151">
    <property type="entry name" value="7TM_GPCR_serpentine_rcpt_Sre"/>
</dbReference>
<dbReference type="AlphaFoldDB" id="A0A811LKR6"/>
<dbReference type="OrthoDB" id="5803502at2759"/>
<reference evidence="3" key="1">
    <citation type="submission" date="2020-09" db="EMBL/GenBank/DDBJ databases">
        <authorList>
            <person name="Kikuchi T."/>
        </authorList>
    </citation>
    <scope>NUCLEOTIDE SEQUENCE</scope>
    <source>
        <strain evidence="3">SH1</strain>
    </source>
</reference>
<keyword evidence="2" id="KW-0472">Membrane</keyword>
<dbReference type="Pfam" id="PF03125">
    <property type="entry name" value="Sre"/>
    <property type="match status" value="1"/>
</dbReference>
<dbReference type="EMBL" id="CAJFCW020000006">
    <property type="protein sequence ID" value="CAG9127606.1"/>
    <property type="molecule type" value="Genomic_DNA"/>
</dbReference>
<dbReference type="GO" id="GO:0016020">
    <property type="term" value="C:membrane"/>
    <property type="evidence" value="ECO:0007669"/>
    <property type="project" value="InterPro"/>
</dbReference>
<feature type="transmembrane region" description="Helical" evidence="2">
    <location>
        <begin position="177"/>
        <end position="196"/>
    </location>
</feature>
<evidence type="ECO:0000313" key="4">
    <source>
        <dbReference type="Proteomes" id="UP000614601"/>
    </source>
</evidence>
<proteinExistence type="inferred from homology"/>
<evidence type="ECO:0000313" key="3">
    <source>
        <dbReference type="EMBL" id="CAD5230215.1"/>
    </source>
</evidence>
<comment type="caution">
    <text evidence="3">The sequence shown here is derived from an EMBL/GenBank/DDBJ whole genome shotgun (WGS) entry which is preliminary data.</text>
</comment>
<feature type="transmembrane region" description="Helical" evidence="2">
    <location>
        <begin position="6"/>
        <end position="32"/>
    </location>
</feature>
<keyword evidence="4" id="KW-1185">Reference proteome</keyword>
<name>A0A811LKR6_9BILA</name>
<evidence type="ECO:0008006" key="5">
    <source>
        <dbReference type="Google" id="ProtNLM"/>
    </source>
</evidence>
<evidence type="ECO:0000256" key="2">
    <source>
        <dbReference type="SAM" id="Phobius"/>
    </source>
</evidence>